<sequence length="212" mass="23426">MLKHVMRRAAIKPYCGYSLTELLVACSLASIVISAVATQAARSHIAHSSIQHATSVEDDIRALQSTITQHLSKAGFVYSPNPLSPFGATTIENTVFEVTTGHRANEPENSCVTFSYDKNKDGVISQAQGEFFGYRLHDNAIEYRVAGHSCIQSGWYDLTDTQTTVATKFTVNRRHSSSWGSAYEIEIELHSKVDPTVKSARTFIVETVNAYY</sequence>
<dbReference type="RefSeq" id="WP_061095479.1">
    <property type="nucleotide sequence ID" value="NZ_CP014323.1"/>
</dbReference>
<dbReference type="PIRSF" id="PIRSF004525">
    <property type="entry name" value="Pilin_peptidase-dep_B_prd"/>
    <property type="match status" value="1"/>
</dbReference>
<dbReference type="OrthoDB" id="5296662at2"/>
<organism evidence="1 2">
    <name type="scientific">Alteromonas macleodii</name>
    <name type="common">Pseudoalteromonas macleodii</name>
    <dbReference type="NCBI Taxonomy" id="28108"/>
    <lineage>
        <taxon>Bacteria</taxon>
        <taxon>Pseudomonadati</taxon>
        <taxon>Pseudomonadota</taxon>
        <taxon>Gammaproteobacteria</taxon>
        <taxon>Alteromonadales</taxon>
        <taxon>Alteromonadaceae</taxon>
        <taxon>Alteromonas/Salinimonas group</taxon>
        <taxon>Alteromonas</taxon>
    </lineage>
</organism>
<name>A0A126Q3Q7_ALTMA</name>
<reference evidence="1 2" key="1">
    <citation type="submission" date="2015-12" db="EMBL/GenBank/DDBJ databases">
        <authorList>
            <person name="Shamseldin A."/>
            <person name="Moawad H."/>
            <person name="Abd El-Rahim W.M."/>
            <person name="Sadowsky M.J."/>
        </authorList>
    </citation>
    <scope>NUCLEOTIDE SEQUENCE [LARGE SCALE GENOMIC DNA]</scope>
    <source>
        <strain evidence="1 2">D7</strain>
    </source>
</reference>
<dbReference type="AlphaFoldDB" id="A0A126Q3Q7"/>
<dbReference type="InterPro" id="IPR016419">
    <property type="entry name" value="Prepilin_Pept-dep_B_prd"/>
</dbReference>
<proteinExistence type="predicted"/>
<accession>A0A126Q3Q7</accession>
<evidence type="ECO:0000313" key="2">
    <source>
        <dbReference type="Proteomes" id="UP000063991"/>
    </source>
</evidence>
<gene>
    <name evidence="1" type="ORF">AVL55_13510</name>
</gene>
<dbReference type="Proteomes" id="UP000063991">
    <property type="component" value="Chromosome"/>
</dbReference>
<evidence type="ECO:0000313" key="1">
    <source>
        <dbReference type="EMBL" id="AMJ99089.1"/>
    </source>
</evidence>
<dbReference type="EMBL" id="CP014323">
    <property type="protein sequence ID" value="AMJ99089.1"/>
    <property type="molecule type" value="Genomic_DNA"/>
</dbReference>
<protein>
    <submittedName>
        <fullName evidence="1">Potassium:proton antiporter</fullName>
    </submittedName>
</protein>